<reference evidence="6 7" key="1">
    <citation type="journal article" date="2016" name="Mol. Biol. Evol.">
        <title>Comparative Genomics of Early-Diverging Mushroom-Forming Fungi Provides Insights into the Origins of Lignocellulose Decay Capabilities.</title>
        <authorList>
            <person name="Nagy L.G."/>
            <person name="Riley R."/>
            <person name="Tritt A."/>
            <person name="Adam C."/>
            <person name="Daum C."/>
            <person name="Floudas D."/>
            <person name="Sun H."/>
            <person name="Yadav J.S."/>
            <person name="Pangilinan J."/>
            <person name="Larsson K.H."/>
            <person name="Matsuura K."/>
            <person name="Barry K."/>
            <person name="Labutti K."/>
            <person name="Kuo R."/>
            <person name="Ohm R.A."/>
            <person name="Bhattacharya S.S."/>
            <person name="Shirouzu T."/>
            <person name="Yoshinaga Y."/>
            <person name="Martin F.M."/>
            <person name="Grigoriev I.V."/>
            <person name="Hibbett D.S."/>
        </authorList>
    </citation>
    <scope>NUCLEOTIDE SEQUENCE [LARGE SCALE GENOMIC DNA]</scope>
    <source>
        <strain evidence="6 7">L-15889</strain>
    </source>
</reference>
<dbReference type="SUPFAM" id="SSF118310">
    <property type="entry name" value="AN1-like Zinc finger"/>
    <property type="match status" value="2"/>
</dbReference>
<evidence type="ECO:0000256" key="3">
    <source>
        <dbReference type="ARBA" id="ARBA00022833"/>
    </source>
</evidence>
<evidence type="ECO:0000256" key="4">
    <source>
        <dbReference type="PROSITE-ProRule" id="PRU00449"/>
    </source>
</evidence>
<dbReference type="PROSITE" id="PS51039">
    <property type="entry name" value="ZF_AN1"/>
    <property type="match status" value="1"/>
</dbReference>
<evidence type="ECO:0000259" key="5">
    <source>
        <dbReference type="PROSITE" id="PS51039"/>
    </source>
</evidence>
<evidence type="ECO:0000256" key="1">
    <source>
        <dbReference type="ARBA" id="ARBA00022723"/>
    </source>
</evidence>
<keyword evidence="2 4" id="KW-0863">Zinc-finger</keyword>
<dbReference type="InterPro" id="IPR035896">
    <property type="entry name" value="AN1-like_Znf"/>
</dbReference>
<dbReference type="Gene3D" id="4.10.1110.10">
    <property type="entry name" value="AN1-like Zinc finger"/>
    <property type="match status" value="2"/>
</dbReference>
<dbReference type="GO" id="GO:0008270">
    <property type="term" value="F:zinc ion binding"/>
    <property type="evidence" value="ECO:0007669"/>
    <property type="project" value="UniProtKB-KW"/>
</dbReference>
<keyword evidence="7" id="KW-1185">Reference proteome</keyword>
<dbReference type="Proteomes" id="UP000076727">
    <property type="component" value="Unassembled WGS sequence"/>
</dbReference>
<accession>A0A165MVL8</accession>
<name>A0A165MVL8_9APHY</name>
<dbReference type="STRING" id="1314783.A0A165MVL8"/>
<dbReference type="EMBL" id="KV429093">
    <property type="protein sequence ID" value="KZT66182.1"/>
    <property type="molecule type" value="Genomic_DNA"/>
</dbReference>
<evidence type="ECO:0000313" key="7">
    <source>
        <dbReference type="Proteomes" id="UP000076727"/>
    </source>
</evidence>
<keyword evidence="3" id="KW-0862">Zinc</keyword>
<evidence type="ECO:0000313" key="6">
    <source>
        <dbReference type="EMBL" id="KZT66182.1"/>
    </source>
</evidence>
<keyword evidence="1" id="KW-0479">Metal-binding</keyword>
<dbReference type="PANTHER" id="PTHR14677">
    <property type="entry name" value="ARSENITE INDUCUBLE RNA ASSOCIATED PROTEIN AIP-1-RELATED"/>
    <property type="match status" value="1"/>
</dbReference>
<proteinExistence type="predicted"/>
<dbReference type="InterPro" id="IPR000058">
    <property type="entry name" value="Znf_AN1"/>
</dbReference>
<feature type="domain" description="AN1-type" evidence="5">
    <location>
        <begin position="6"/>
        <end position="53"/>
    </location>
</feature>
<dbReference type="SMART" id="SM00154">
    <property type="entry name" value="ZnF_AN1"/>
    <property type="match status" value="2"/>
</dbReference>
<sequence length="252" mass="26954">MSDAVPAIGAHCALPSCNLNDFLPIRCACGLLFCRDHAAPDKHACSVVEDRITVGEERATPAREKCAKAGCERPSLESAVRGEDRAGEGRKPARCAGCGGCFCAYHRDPTSHSCSPTTPAAVPPKNEKARKLLAQNFPSASASAPKPAARGKKPANKQIALMQMRRRAQPADHKDDRPSVDVPVGERLHVEVEVEEGLVRGGTAGGQKVFWFRKPLQLVKVAAGGDVVPLRNDAPLAEQLEDTDTIRLARRG</sequence>
<dbReference type="PANTHER" id="PTHR14677:SF20">
    <property type="entry name" value="ZINC FINGER AN1-TYPE CONTAINING 2A-RELATED"/>
    <property type="match status" value="1"/>
</dbReference>
<protein>
    <recommendedName>
        <fullName evidence="5">AN1-type domain-containing protein</fullName>
    </recommendedName>
</protein>
<evidence type="ECO:0000256" key="2">
    <source>
        <dbReference type="ARBA" id="ARBA00022771"/>
    </source>
</evidence>
<dbReference type="GO" id="GO:0005737">
    <property type="term" value="C:cytoplasm"/>
    <property type="evidence" value="ECO:0007669"/>
    <property type="project" value="TreeGrafter"/>
</dbReference>
<dbReference type="AlphaFoldDB" id="A0A165MVL8"/>
<organism evidence="6 7">
    <name type="scientific">Daedalea quercina L-15889</name>
    <dbReference type="NCBI Taxonomy" id="1314783"/>
    <lineage>
        <taxon>Eukaryota</taxon>
        <taxon>Fungi</taxon>
        <taxon>Dikarya</taxon>
        <taxon>Basidiomycota</taxon>
        <taxon>Agaricomycotina</taxon>
        <taxon>Agaricomycetes</taxon>
        <taxon>Polyporales</taxon>
        <taxon>Fomitopsis</taxon>
    </lineage>
</organism>
<dbReference type="OrthoDB" id="431929at2759"/>
<gene>
    <name evidence="6" type="ORF">DAEQUDRAFT_768213</name>
</gene>
<dbReference type="Pfam" id="PF01428">
    <property type="entry name" value="zf-AN1"/>
    <property type="match status" value="1"/>
</dbReference>